<dbReference type="AlphaFoldDB" id="A0A1U9K5W0"/>
<evidence type="ECO:0000313" key="2">
    <source>
        <dbReference type="Proteomes" id="UP000188603"/>
    </source>
</evidence>
<proteinExistence type="predicted"/>
<accession>A0A1U9K5W0</accession>
<keyword evidence="2" id="KW-1185">Reference proteome</keyword>
<protein>
    <submittedName>
        <fullName evidence="1">Uncharacterized protein</fullName>
    </submittedName>
</protein>
<reference evidence="1 2" key="1">
    <citation type="journal article" date="2015" name="Int. J. Syst. Evol. Microbiol.">
        <title>Novibacillus thermophilus gen. nov., sp. nov., a Gram-staining-negative and moderately thermophilic member of the family Thermoactinomycetaceae.</title>
        <authorList>
            <person name="Yang G."/>
            <person name="Chen J."/>
            <person name="Zhou S."/>
        </authorList>
    </citation>
    <scope>NUCLEOTIDE SEQUENCE [LARGE SCALE GENOMIC DNA]</scope>
    <source>
        <strain evidence="1 2">SG-1</strain>
    </source>
</reference>
<dbReference type="KEGG" id="ntr:B0W44_06115"/>
<organism evidence="1 2">
    <name type="scientific">Novibacillus thermophilus</name>
    <dbReference type="NCBI Taxonomy" id="1471761"/>
    <lineage>
        <taxon>Bacteria</taxon>
        <taxon>Bacillati</taxon>
        <taxon>Bacillota</taxon>
        <taxon>Bacilli</taxon>
        <taxon>Bacillales</taxon>
        <taxon>Thermoactinomycetaceae</taxon>
        <taxon>Novibacillus</taxon>
    </lineage>
</organism>
<gene>
    <name evidence="1" type="ORF">B0W44_06115</name>
</gene>
<sequence>MPLFNLQDSFLTVDHHRKCSFFGNSFEKQNITEKKKQKIDGKNLSCAGFPPVLERLFLR</sequence>
<evidence type="ECO:0000313" key="1">
    <source>
        <dbReference type="EMBL" id="AQS55424.1"/>
    </source>
</evidence>
<dbReference type="EMBL" id="CP019699">
    <property type="protein sequence ID" value="AQS55424.1"/>
    <property type="molecule type" value="Genomic_DNA"/>
</dbReference>
<name>A0A1U9K5W0_9BACL</name>
<dbReference type="Proteomes" id="UP000188603">
    <property type="component" value="Chromosome"/>
</dbReference>
<dbReference type="STRING" id="1471761.B0W44_06115"/>